<name>A0A512DS72_9PROT</name>
<evidence type="ECO:0008006" key="4">
    <source>
        <dbReference type="Google" id="ProtNLM"/>
    </source>
</evidence>
<dbReference type="InterPro" id="IPR019546">
    <property type="entry name" value="TAT_signal_bac_arc"/>
</dbReference>
<proteinExistence type="predicted"/>
<evidence type="ECO:0000313" key="2">
    <source>
        <dbReference type="EMBL" id="GEO39285.1"/>
    </source>
</evidence>
<dbReference type="NCBIfam" id="TIGR01409">
    <property type="entry name" value="TAT_signal_seq"/>
    <property type="match status" value="1"/>
</dbReference>
<evidence type="ECO:0000256" key="1">
    <source>
        <dbReference type="SAM" id="SignalP"/>
    </source>
</evidence>
<evidence type="ECO:0000313" key="3">
    <source>
        <dbReference type="Proteomes" id="UP000321523"/>
    </source>
</evidence>
<comment type="caution">
    <text evidence="2">The sequence shown here is derived from an EMBL/GenBank/DDBJ whole genome shotgun (WGS) entry which is preliminary data.</text>
</comment>
<keyword evidence="3" id="KW-1185">Reference proteome</keyword>
<dbReference type="AlphaFoldDB" id="A0A512DS72"/>
<dbReference type="EMBL" id="BJYZ01000015">
    <property type="protein sequence ID" value="GEO39285.1"/>
    <property type="molecule type" value="Genomic_DNA"/>
</dbReference>
<dbReference type="PROSITE" id="PS51318">
    <property type="entry name" value="TAT"/>
    <property type="match status" value="1"/>
</dbReference>
<accession>A0A512DS72</accession>
<dbReference type="Proteomes" id="UP000321523">
    <property type="component" value="Unassembled WGS sequence"/>
</dbReference>
<dbReference type="OrthoDB" id="4929908at2"/>
<dbReference type="RefSeq" id="WP_044431101.1">
    <property type="nucleotide sequence ID" value="NZ_BJYZ01000015.1"/>
</dbReference>
<feature type="chain" id="PRO_5021909847" description="Twin-arginine translocation pathway signal" evidence="1">
    <location>
        <begin position="24"/>
        <end position="184"/>
    </location>
</feature>
<keyword evidence="1" id="KW-0732">Signal</keyword>
<sequence length="184" mass="20065">MRTIDKRAKVTRRNFLKSGAAVAGVTAIAGGATVTVDPNGAWAMTTQHLKPETMVTLVKMARDLYPHDRLGDAYYAKAVEAYDGKAGADATLKQLLEQGVSDLNTASQAKYAMPYAAVNEEGDRVAVLRTMETTPFFQKVRGDMVVALYNQPAVWAKFGYEGSSAEHGGYLHRGFDDIDWLKDA</sequence>
<dbReference type="Pfam" id="PF10518">
    <property type="entry name" value="TAT_signal"/>
    <property type="match status" value="1"/>
</dbReference>
<organism evidence="2 3">
    <name type="scientific">Skermanella aerolata</name>
    <dbReference type="NCBI Taxonomy" id="393310"/>
    <lineage>
        <taxon>Bacteria</taxon>
        <taxon>Pseudomonadati</taxon>
        <taxon>Pseudomonadota</taxon>
        <taxon>Alphaproteobacteria</taxon>
        <taxon>Rhodospirillales</taxon>
        <taxon>Azospirillaceae</taxon>
        <taxon>Skermanella</taxon>
    </lineage>
</organism>
<protein>
    <recommendedName>
        <fullName evidence="4">Twin-arginine translocation pathway signal</fullName>
    </recommendedName>
</protein>
<dbReference type="InterPro" id="IPR006311">
    <property type="entry name" value="TAT_signal"/>
</dbReference>
<gene>
    <name evidence="2" type="ORF">SAE02_34330</name>
</gene>
<reference evidence="2 3" key="1">
    <citation type="submission" date="2019-07" db="EMBL/GenBank/DDBJ databases">
        <title>Whole genome shotgun sequence of Skermanella aerolata NBRC 106429.</title>
        <authorList>
            <person name="Hosoyama A."/>
            <person name="Uohara A."/>
            <person name="Ohji S."/>
            <person name="Ichikawa N."/>
        </authorList>
    </citation>
    <scope>NUCLEOTIDE SEQUENCE [LARGE SCALE GENOMIC DNA]</scope>
    <source>
        <strain evidence="2 3">NBRC 106429</strain>
    </source>
</reference>
<feature type="signal peptide" evidence="1">
    <location>
        <begin position="1"/>
        <end position="23"/>
    </location>
</feature>